<proteinExistence type="inferred from homology"/>
<protein>
    <recommendedName>
        <fullName evidence="9">Transport permease protein</fullName>
    </recommendedName>
</protein>
<feature type="transmembrane region" description="Helical" evidence="9">
    <location>
        <begin position="128"/>
        <end position="150"/>
    </location>
</feature>
<dbReference type="Pfam" id="PF01061">
    <property type="entry name" value="ABC2_membrane"/>
    <property type="match status" value="1"/>
</dbReference>
<accession>A0A3M8K616</accession>
<gene>
    <name evidence="11" type="ORF">C5L39_07630</name>
</gene>
<dbReference type="InterPro" id="IPR047817">
    <property type="entry name" value="ABC2_TM_bact-type"/>
</dbReference>
<dbReference type="PROSITE" id="PS51012">
    <property type="entry name" value="ABC_TM2"/>
    <property type="match status" value="1"/>
</dbReference>
<keyword evidence="12" id="KW-1185">Reference proteome</keyword>
<feature type="transmembrane region" description="Helical" evidence="9">
    <location>
        <begin position="162"/>
        <end position="180"/>
    </location>
</feature>
<comment type="similarity">
    <text evidence="2 9">Belongs to the ABC-2 integral membrane protein family.</text>
</comment>
<keyword evidence="7 9" id="KW-0472">Membrane</keyword>
<evidence type="ECO:0000313" key="11">
    <source>
        <dbReference type="EMBL" id="RNE48667.1"/>
    </source>
</evidence>
<keyword evidence="3 9" id="KW-0813">Transport</keyword>
<dbReference type="PANTHER" id="PTHR30294:SF38">
    <property type="entry name" value="TRANSPORT PERMEASE PROTEIN"/>
    <property type="match status" value="1"/>
</dbReference>
<dbReference type="OrthoDB" id="9776218at2"/>
<comment type="caution">
    <text evidence="11">The sequence shown here is derived from an EMBL/GenBank/DDBJ whole genome shotgun (WGS) entry which is preliminary data.</text>
</comment>
<dbReference type="PANTHER" id="PTHR30294">
    <property type="entry name" value="MEMBRANE COMPONENT OF ABC TRANSPORTER YHHJ-RELATED"/>
    <property type="match status" value="1"/>
</dbReference>
<dbReference type="GO" id="GO:0046677">
    <property type="term" value="P:response to antibiotic"/>
    <property type="evidence" value="ECO:0007669"/>
    <property type="project" value="UniProtKB-KW"/>
</dbReference>
<keyword evidence="4 9" id="KW-1003">Cell membrane</keyword>
<keyword evidence="8" id="KW-0046">Antibiotic resistance</keyword>
<feature type="transmembrane region" description="Helical" evidence="9">
    <location>
        <begin position="99"/>
        <end position="122"/>
    </location>
</feature>
<evidence type="ECO:0000313" key="12">
    <source>
        <dbReference type="Proteomes" id="UP000266975"/>
    </source>
</evidence>
<feature type="domain" description="ABC transmembrane type-2" evidence="10">
    <location>
        <begin position="18"/>
        <end position="242"/>
    </location>
</feature>
<evidence type="ECO:0000256" key="4">
    <source>
        <dbReference type="ARBA" id="ARBA00022475"/>
    </source>
</evidence>
<evidence type="ECO:0000256" key="5">
    <source>
        <dbReference type="ARBA" id="ARBA00022692"/>
    </source>
</evidence>
<comment type="subcellular location">
    <subcellularLocation>
        <location evidence="1 9">Cell membrane</location>
        <topology evidence="1 9">Multi-pass membrane protein</topology>
    </subcellularLocation>
</comment>
<reference evidence="11 12" key="1">
    <citation type="submission" date="2018-02" db="EMBL/GenBank/DDBJ databases">
        <title>Corynebacterium alimpuense sp. nov., a marine obligate actinomycete isolated from sediments of Valparaiso bay, Chile.</title>
        <authorList>
            <person name="Claverias F."/>
            <person name="Gonzales-Siles L."/>
            <person name="Salva-Serra F."/>
            <person name="Inganaes E."/>
            <person name="Molin K."/>
            <person name="Cumsille A."/>
            <person name="Undabarrena A."/>
            <person name="Couve E."/>
            <person name="Moore E.R.B."/>
            <person name="Gomila M."/>
            <person name="Camara B."/>
        </authorList>
    </citation>
    <scope>NUCLEOTIDE SEQUENCE [LARGE SCALE GENOMIC DNA]</scope>
    <source>
        <strain evidence="11 12">CCUG 69366</strain>
    </source>
</reference>
<evidence type="ECO:0000256" key="7">
    <source>
        <dbReference type="ARBA" id="ARBA00023136"/>
    </source>
</evidence>
<feature type="transmembrane region" description="Helical" evidence="9">
    <location>
        <begin position="24"/>
        <end position="42"/>
    </location>
</feature>
<evidence type="ECO:0000259" key="10">
    <source>
        <dbReference type="PROSITE" id="PS51012"/>
    </source>
</evidence>
<dbReference type="PIRSF" id="PIRSF006648">
    <property type="entry name" value="DrrB"/>
    <property type="match status" value="1"/>
</dbReference>
<dbReference type="InterPro" id="IPR000412">
    <property type="entry name" value="ABC_2_transport"/>
</dbReference>
<dbReference type="Proteomes" id="UP000266975">
    <property type="component" value="Unassembled WGS sequence"/>
</dbReference>
<sequence>MNPRLLLATSGRVLRQLKADPRSMAILLVVPTMLLLLFFYIYENNRELFSFIAIGMTVILPLSLMFIISSVTMQRERANGTLERLWTTRLHRADLIGGYAGAFALLAVIQSLLLVTVMGLFLDVHTQASWWTLTMIAVVTGVTGLSLGLFGSAFARSEFQAVQLMPVLIIPQILLSGLLMPRNELPQLLEWISNLLPLSYAFDAATEASRSGFTGEVAKDIAICLAFAVGFLVLASTTMPRRTS</sequence>
<evidence type="ECO:0000256" key="8">
    <source>
        <dbReference type="ARBA" id="ARBA00023251"/>
    </source>
</evidence>
<evidence type="ECO:0000256" key="3">
    <source>
        <dbReference type="ARBA" id="ARBA00022448"/>
    </source>
</evidence>
<name>A0A3M8K616_9CORY</name>
<evidence type="ECO:0000256" key="9">
    <source>
        <dbReference type="RuleBase" id="RU361157"/>
    </source>
</evidence>
<dbReference type="GO" id="GO:0043190">
    <property type="term" value="C:ATP-binding cassette (ABC) transporter complex"/>
    <property type="evidence" value="ECO:0007669"/>
    <property type="project" value="InterPro"/>
</dbReference>
<dbReference type="InterPro" id="IPR013525">
    <property type="entry name" value="ABC2_TM"/>
</dbReference>
<dbReference type="InterPro" id="IPR051449">
    <property type="entry name" value="ABC-2_transporter_component"/>
</dbReference>
<keyword evidence="6 9" id="KW-1133">Transmembrane helix</keyword>
<dbReference type="EMBL" id="PTJO01000005">
    <property type="protein sequence ID" value="RNE48667.1"/>
    <property type="molecule type" value="Genomic_DNA"/>
</dbReference>
<evidence type="ECO:0000256" key="2">
    <source>
        <dbReference type="ARBA" id="ARBA00007783"/>
    </source>
</evidence>
<feature type="transmembrane region" description="Helical" evidence="9">
    <location>
        <begin position="48"/>
        <end position="68"/>
    </location>
</feature>
<dbReference type="GO" id="GO:0140359">
    <property type="term" value="F:ABC-type transporter activity"/>
    <property type="evidence" value="ECO:0007669"/>
    <property type="project" value="InterPro"/>
</dbReference>
<feature type="transmembrane region" description="Helical" evidence="9">
    <location>
        <begin position="217"/>
        <end position="235"/>
    </location>
</feature>
<organism evidence="11 12">
    <name type="scientific">Corynebacterium alimapuense</name>
    <dbReference type="NCBI Taxonomy" id="1576874"/>
    <lineage>
        <taxon>Bacteria</taxon>
        <taxon>Bacillati</taxon>
        <taxon>Actinomycetota</taxon>
        <taxon>Actinomycetes</taxon>
        <taxon>Mycobacteriales</taxon>
        <taxon>Corynebacteriaceae</taxon>
        <taxon>Corynebacterium</taxon>
    </lineage>
</organism>
<evidence type="ECO:0000256" key="6">
    <source>
        <dbReference type="ARBA" id="ARBA00022989"/>
    </source>
</evidence>
<keyword evidence="5 9" id="KW-0812">Transmembrane</keyword>
<dbReference type="AlphaFoldDB" id="A0A3M8K616"/>
<evidence type="ECO:0000256" key="1">
    <source>
        <dbReference type="ARBA" id="ARBA00004651"/>
    </source>
</evidence>